<dbReference type="EMBL" id="JAJTJA010000014">
    <property type="protein sequence ID" value="KAH8690259.1"/>
    <property type="molecule type" value="Genomic_DNA"/>
</dbReference>
<dbReference type="Proteomes" id="UP001201262">
    <property type="component" value="Unassembled WGS sequence"/>
</dbReference>
<name>A0AAD4KKG6_9EURO</name>
<dbReference type="SUPFAM" id="SSF55486">
    <property type="entry name" value="Metalloproteases ('zincins'), catalytic domain"/>
    <property type="match status" value="1"/>
</dbReference>
<protein>
    <submittedName>
        <fullName evidence="1">Peptidase family-domain-containing protein</fullName>
    </submittedName>
</protein>
<proteinExistence type="predicted"/>
<dbReference type="GO" id="GO:0005737">
    <property type="term" value="C:cytoplasm"/>
    <property type="evidence" value="ECO:0007669"/>
    <property type="project" value="TreeGrafter"/>
</dbReference>
<accession>A0AAD4KKG6</accession>
<dbReference type="InterPro" id="IPR053002">
    <property type="entry name" value="Metalloproteinase_M10B"/>
</dbReference>
<dbReference type="InterPro" id="IPR021917">
    <property type="entry name" value="Unchr_Zn-peptidase-like"/>
</dbReference>
<gene>
    <name evidence="1" type="ORF">BGW36DRAFT_390472</name>
</gene>
<evidence type="ECO:0000313" key="2">
    <source>
        <dbReference type="Proteomes" id="UP001201262"/>
    </source>
</evidence>
<keyword evidence="2" id="KW-1185">Reference proteome</keyword>
<dbReference type="PANTHER" id="PTHR21054">
    <property type="entry name" value="ZINC METALLOPROTEINASE-RELATED"/>
    <property type="match status" value="1"/>
</dbReference>
<dbReference type="GeneID" id="70247770"/>
<comment type="caution">
    <text evidence="1">The sequence shown here is derived from an EMBL/GenBank/DDBJ whole genome shotgun (WGS) entry which is preliminary data.</text>
</comment>
<organism evidence="1 2">
    <name type="scientific">Talaromyces proteolyticus</name>
    <dbReference type="NCBI Taxonomy" id="1131652"/>
    <lineage>
        <taxon>Eukaryota</taxon>
        <taxon>Fungi</taxon>
        <taxon>Dikarya</taxon>
        <taxon>Ascomycota</taxon>
        <taxon>Pezizomycotina</taxon>
        <taxon>Eurotiomycetes</taxon>
        <taxon>Eurotiomycetidae</taxon>
        <taxon>Eurotiales</taxon>
        <taxon>Trichocomaceae</taxon>
        <taxon>Talaromyces</taxon>
        <taxon>Talaromyces sect. Bacilispori</taxon>
    </lineage>
</organism>
<dbReference type="PANTHER" id="PTHR21054:SF2">
    <property type="entry name" value="MIP04191P"/>
    <property type="match status" value="1"/>
</dbReference>
<dbReference type="AlphaFoldDB" id="A0AAD4KKG6"/>
<evidence type="ECO:0000313" key="1">
    <source>
        <dbReference type="EMBL" id="KAH8690259.1"/>
    </source>
</evidence>
<dbReference type="Pfam" id="PF12044">
    <property type="entry name" value="Metallopep"/>
    <property type="match status" value="1"/>
</dbReference>
<sequence length="725" mass="80110">MTKRAISPTPTTRRIKPDPINMSKLTITNLNDSEVIHQACTIVSGKCPNFDYAEETNFITISSSDDVTQTSHTQNWPVAQGKWKALVMLSPGENKLIFNLHHVGAVTDTIELKVTYQPLLQLPPLHLAILVAKDSPLLMDCPSSKYGGISTAHSSIEAAISKLRLSAYMWQALTAEDMRQKGLGRRSFRLDEEWAPNTNLQMTHQYAHAPSSTHMGSVAKVHIVKSERTVAQLRDSNVAQQNHHGSRRDALHEYFEAALKAHGPPFDSSCRPVVAGMMLDSHYDTDQSLILGHAALGCHKPDGISLGIFGSHLAYSWPRFMEEIPACLTDVRPTGDTVGNDNGECDTMRNACFVGQGAFLHEVGHAFGADHTTGIMARGYSKDWGRNFLANRSDGRDKNEAKWDLQDVLRFKLLPHFRLPGDDPSTKEFKNAEVRIEVAIDSDYEDDENENDGLVVSSSGGLARVSIQNGDDEENLYNILDHKSTHFILRSIRTKFDNEKPLKIHALAMNGKVRVVDAWKLLGQGRSYIRIPNSDIKLRKQSAISTDFNESDDGEFQSWAFLLRERGADGQLHRATSIDLRVGCIMDGAVVYYADGHHANCGPMRNRRTGQAHSFGGHASESHDIPANETITKVEVATRSDPGWGTLAGIRMTLSNGDSWGHLNADEGSESVVTLQPREDEVIIGLYGNSCGHSGFTFEFGILTAPESVDLPEQVYNMSELKNSD</sequence>
<reference evidence="1" key="1">
    <citation type="submission" date="2021-12" db="EMBL/GenBank/DDBJ databases">
        <title>Convergent genome expansion in fungi linked to evolution of root-endophyte symbiosis.</title>
        <authorList>
            <consortium name="DOE Joint Genome Institute"/>
            <person name="Ke Y.-H."/>
            <person name="Bonito G."/>
            <person name="Liao H.-L."/>
            <person name="Looney B."/>
            <person name="Rojas-Flechas A."/>
            <person name="Nash J."/>
            <person name="Hameed K."/>
            <person name="Schadt C."/>
            <person name="Martin F."/>
            <person name="Crous P.W."/>
            <person name="Miettinen O."/>
            <person name="Magnuson J.K."/>
            <person name="Labbe J."/>
            <person name="Jacobson D."/>
            <person name="Doktycz M.J."/>
            <person name="Veneault-Fourrey C."/>
            <person name="Kuo A."/>
            <person name="Mondo S."/>
            <person name="Calhoun S."/>
            <person name="Riley R."/>
            <person name="Ohm R."/>
            <person name="LaButti K."/>
            <person name="Andreopoulos B."/>
            <person name="Pangilinan J."/>
            <person name="Nolan M."/>
            <person name="Tritt A."/>
            <person name="Clum A."/>
            <person name="Lipzen A."/>
            <person name="Daum C."/>
            <person name="Barry K."/>
            <person name="Grigoriev I.V."/>
            <person name="Vilgalys R."/>
        </authorList>
    </citation>
    <scope>NUCLEOTIDE SEQUENCE</scope>
    <source>
        <strain evidence="1">PMI_201</strain>
    </source>
</reference>
<dbReference type="RefSeq" id="XP_046066542.1">
    <property type="nucleotide sequence ID" value="XM_046217483.1"/>
</dbReference>